<comment type="similarity">
    <text evidence="2">Belongs to the SPF27 family.</text>
</comment>
<gene>
    <name evidence="9" type="ORF">D915_007404</name>
</gene>
<evidence type="ECO:0000256" key="1">
    <source>
        <dbReference type="ARBA" id="ARBA00004123"/>
    </source>
</evidence>
<dbReference type="PANTHER" id="PTHR13296:SF0">
    <property type="entry name" value="PRE-MRNA-SPLICING FACTOR SPF27"/>
    <property type="match status" value="1"/>
</dbReference>
<name>A0A4E0R6Z5_FASHE</name>
<dbReference type="GO" id="GO:0071013">
    <property type="term" value="C:catalytic step 2 spliceosome"/>
    <property type="evidence" value="ECO:0007669"/>
    <property type="project" value="TreeGrafter"/>
</dbReference>
<proteinExistence type="inferred from homology"/>
<protein>
    <recommendedName>
        <fullName evidence="3">Pre-mRNA-splicing factor SPF27</fullName>
    </recommendedName>
</protein>
<keyword evidence="5" id="KW-0747">Spliceosome</keyword>
<evidence type="ECO:0000256" key="7">
    <source>
        <dbReference type="ARBA" id="ARBA00023242"/>
    </source>
</evidence>
<accession>A0A4E0R6Z5</accession>
<evidence type="ECO:0000256" key="5">
    <source>
        <dbReference type="ARBA" id="ARBA00022728"/>
    </source>
</evidence>
<dbReference type="GO" id="GO:0071011">
    <property type="term" value="C:precatalytic spliceosome"/>
    <property type="evidence" value="ECO:0007669"/>
    <property type="project" value="TreeGrafter"/>
</dbReference>
<dbReference type="PANTHER" id="PTHR13296">
    <property type="entry name" value="BCAS2 PROTEIN"/>
    <property type="match status" value="1"/>
</dbReference>
<evidence type="ECO:0000256" key="3">
    <source>
        <dbReference type="ARBA" id="ARBA00014158"/>
    </source>
</evidence>
<dbReference type="Proteomes" id="UP000230066">
    <property type="component" value="Unassembled WGS sequence"/>
</dbReference>
<comment type="caution">
    <text evidence="9">The sequence shown here is derived from an EMBL/GenBank/DDBJ whole genome shotgun (WGS) entry which is preliminary data.</text>
</comment>
<comment type="subcellular location">
    <subcellularLocation>
        <location evidence="1">Nucleus</location>
    </subcellularLocation>
</comment>
<dbReference type="GO" id="GO:0008380">
    <property type="term" value="P:RNA splicing"/>
    <property type="evidence" value="ECO:0007669"/>
    <property type="project" value="UniProtKB-KW"/>
</dbReference>
<evidence type="ECO:0000256" key="4">
    <source>
        <dbReference type="ARBA" id="ARBA00022664"/>
    </source>
</evidence>
<dbReference type="GO" id="GO:0000974">
    <property type="term" value="C:Prp19 complex"/>
    <property type="evidence" value="ECO:0007669"/>
    <property type="project" value="TreeGrafter"/>
</dbReference>
<evidence type="ECO:0000256" key="8">
    <source>
        <dbReference type="SAM" id="Coils"/>
    </source>
</evidence>
<dbReference type="AlphaFoldDB" id="A0A4E0R6Z5"/>
<keyword evidence="7" id="KW-0539">Nucleus</keyword>
<evidence type="ECO:0000256" key="6">
    <source>
        <dbReference type="ARBA" id="ARBA00023187"/>
    </source>
</evidence>
<evidence type="ECO:0000256" key="2">
    <source>
        <dbReference type="ARBA" id="ARBA00010788"/>
    </source>
</evidence>
<evidence type="ECO:0000313" key="10">
    <source>
        <dbReference type="Proteomes" id="UP000230066"/>
    </source>
</evidence>
<evidence type="ECO:0000313" key="9">
    <source>
        <dbReference type="EMBL" id="THD21944.1"/>
    </source>
</evidence>
<dbReference type="GO" id="GO:0006397">
    <property type="term" value="P:mRNA processing"/>
    <property type="evidence" value="ECO:0007669"/>
    <property type="project" value="UniProtKB-KW"/>
</dbReference>
<dbReference type="EMBL" id="JXXN02003118">
    <property type="protein sequence ID" value="THD21944.1"/>
    <property type="molecule type" value="Genomic_DNA"/>
</dbReference>
<organism evidence="9 10">
    <name type="scientific">Fasciola hepatica</name>
    <name type="common">Liver fluke</name>
    <dbReference type="NCBI Taxonomy" id="6192"/>
    <lineage>
        <taxon>Eukaryota</taxon>
        <taxon>Metazoa</taxon>
        <taxon>Spiralia</taxon>
        <taxon>Lophotrochozoa</taxon>
        <taxon>Platyhelminthes</taxon>
        <taxon>Trematoda</taxon>
        <taxon>Digenea</taxon>
        <taxon>Plagiorchiida</taxon>
        <taxon>Echinostomata</taxon>
        <taxon>Echinostomatoidea</taxon>
        <taxon>Fasciolidae</taxon>
        <taxon>Fasciola</taxon>
    </lineage>
</organism>
<feature type="coiled-coil region" evidence="8">
    <location>
        <begin position="113"/>
        <end position="172"/>
    </location>
</feature>
<keyword evidence="10" id="KW-1185">Reference proteome</keyword>
<sequence length="229" mass="26859">MYLSFHRQSFIYRRSDMEYTAVVDALPYFDKGYDDPGIREAAALLVEEEMKRYRPTKNYLEHLPSLTGPFVPKFETEIMKAEFDRLSNRLPMELLSMKRYELPPPPAGKMTDVKAWQDAMENAEAQLEHQATRIKNLELMAQYGCNAWKQYNSVLEKDLQLHEKRLLEIRRRIQEINWRRKQEQTTAGKKLAELEETWVGLVGKNYEIEQAILELERNLGLEGTGQSNA</sequence>
<reference evidence="9" key="1">
    <citation type="submission" date="2019-03" db="EMBL/GenBank/DDBJ databases">
        <title>Improved annotation for the trematode Fasciola hepatica.</title>
        <authorList>
            <person name="Choi Y.-J."/>
            <person name="Martin J."/>
            <person name="Mitreva M."/>
        </authorList>
    </citation>
    <scope>NUCLEOTIDE SEQUENCE [LARGE SCALE GENOMIC DNA]</scope>
</reference>
<keyword evidence="6" id="KW-0508">mRNA splicing</keyword>
<dbReference type="InterPro" id="IPR008409">
    <property type="entry name" value="SPF27"/>
</dbReference>
<dbReference type="Pfam" id="PF05700">
    <property type="entry name" value="BCAS2"/>
    <property type="match status" value="1"/>
</dbReference>
<keyword evidence="4" id="KW-0507">mRNA processing</keyword>
<keyword evidence="8" id="KW-0175">Coiled coil</keyword>